<dbReference type="AlphaFoldDB" id="A0A812LM08"/>
<evidence type="ECO:0000313" key="3">
    <source>
        <dbReference type="EMBL" id="CAE7246524.1"/>
    </source>
</evidence>
<evidence type="ECO:0000256" key="2">
    <source>
        <dbReference type="SAM" id="SignalP"/>
    </source>
</evidence>
<feature type="signal peptide" evidence="2">
    <location>
        <begin position="1"/>
        <end position="17"/>
    </location>
</feature>
<comment type="caution">
    <text evidence="3">The sequence shown here is derived from an EMBL/GenBank/DDBJ whole genome shotgun (WGS) entry which is preliminary data.</text>
</comment>
<proteinExistence type="predicted"/>
<feature type="transmembrane region" description="Helical" evidence="1">
    <location>
        <begin position="53"/>
        <end position="75"/>
    </location>
</feature>
<reference evidence="3" key="1">
    <citation type="submission" date="2021-02" db="EMBL/GenBank/DDBJ databases">
        <authorList>
            <person name="Dougan E. K."/>
            <person name="Rhodes N."/>
            <person name="Thang M."/>
            <person name="Chan C."/>
        </authorList>
    </citation>
    <scope>NUCLEOTIDE SEQUENCE</scope>
</reference>
<feature type="chain" id="PRO_5032852378" evidence="2">
    <location>
        <begin position="18"/>
        <end position="176"/>
    </location>
</feature>
<evidence type="ECO:0000256" key="1">
    <source>
        <dbReference type="SAM" id="Phobius"/>
    </source>
</evidence>
<name>A0A812LM08_SYMPI</name>
<dbReference type="EMBL" id="CAJNIZ010006002">
    <property type="protein sequence ID" value="CAE7246524.1"/>
    <property type="molecule type" value="Genomic_DNA"/>
</dbReference>
<protein>
    <submittedName>
        <fullName evidence="3">Uncharacterized protein</fullName>
    </submittedName>
</protein>
<feature type="transmembrane region" description="Helical" evidence="1">
    <location>
        <begin position="95"/>
        <end position="114"/>
    </location>
</feature>
<keyword evidence="1" id="KW-0812">Transmembrane</keyword>
<gene>
    <name evidence="3" type="ORF">SPIL2461_LOCUS4536</name>
</gene>
<sequence>VLVVSWGLTLFLSTLYGDLIGNWDYSAGSLTSDAAAISDSDSDDDDSLSVSSVALISTLSMVMEGVLKVVALGLFRCSLVASQAQSRRGGKASAVFVAAAVVAVCIFYPLACVLSERRCRYVRRLFPQFFVSDLIRGIPLAAAVASTWYILLSTLGKRAILNDAEIVELTQVRVQS</sequence>
<organism evidence="3 4">
    <name type="scientific">Symbiodinium pilosum</name>
    <name type="common">Dinoflagellate</name>
    <dbReference type="NCBI Taxonomy" id="2952"/>
    <lineage>
        <taxon>Eukaryota</taxon>
        <taxon>Sar</taxon>
        <taxon>Alveolata</taxon>
        <taxon>Dinophyceae</taxon>
        <taxon>Suessiales</taxon>
        <taxon>Symbiodiniaceae</taxon>
        <taxon>Symbiodinium</taxon>
    </lineage>
</organism>
<feature type="non-terminal residue" evidence="3">
    <location>
        <position position="176"/>
    </location>
</feature>
<feature type="transmembrane region" description="Helical" evidence="1">
    <location>
        <begin position="134"/>
        <end position="152"/>
    </location>
</feature>
<dbReference type="OrthoDB" id="440219at2759"/>
<keyword evidence="4" id="KW-1185">Reference proteome</keyword>
<keyword evidence="1" id="KW-0472">Membrane</keyword>
<dbReference type="Proteomes" id="UP000649617">
    <property type="component" value="Unassembled WGS sequence"/>
</dbReference>
<evidence type="ECO:0000313" key="4">
    <source>
        <dbReference type="Proteomes" id="UP000649617"/>
    </source>
</evidence>
<keyword evidence="1" id="KW-1133">Transmembrane helix</keyword>
<accession>A0A812LM08</accession>
<keyword evidence="2" id="KW-0732">Signal</keyword>